<dbReference type="Proteomes" id="UP001292094">
    <property type="component" value="Unassembled WGS sequence"/>
</dbReference>
<accession>A0AAE1U475</accession>
<evidence type="ECO:0000313" key="2">
    <source>
        <dbReference type="EMBL" id="KAK4309603.1"/>
    </source>
</evidence>
<dbReference type="EMBL" id="JAWZYT010001731">
    <property type="protein sequence ID" value="KAK4309603.1"/>
    <property type="molecule type" value="Genomic_DNA"/>
</dbReference>
<gene>
    <name evidence="2" type="ORF">Pmani_018782</name>
</gene>
<feature type="region of interest" description="Disordered" evidence="1">
    <location>
        <begin position="1"/>
        <end position="39"/>
    </location>
</feature>
<evidence type="ECO:0000256" key="1">
    <source>
        <dbReference type="SAM" id="MobiDB-lite"/>
    </source>
</evidence>
<sequence length="102" mass="10782">MAVGLATLRSQLESNASRPTPMHPPVPPPTAPAPSVSKSEVIVAKSETPIPDHLRSRILTSDPLINPYSRQPMPRATSRPPPATPLLCNYPGAWCGGVLGGR</sequence>
<protein>
    <submittedName>
        <fullName evidence="2">Uncharacterized protein</fullName>
    </submittedName>
</protein>
<reference evidence="2" key="1">
    <citation type="submission" date="2023-11" db="EMBL/GenBank/DDBJ databases">
        <title>Genome assemblies of two species of porcelain crab, Petrolisthes cinctipes and Petrolisthes manimaculis (Anomura: Porcellanidae).</title>
        <authorList>
            <person name="Angst P."/>
        </authorList>
    </citation>
    <scope>NUCLEOTIDE SEQUENCE</scope>
    <source>
        <strain evidence="2">PB745_02</strain>
        <tissue evidence="2">Gill</tissue>
    </source>
</reference>
<dbReference type="AlphaFoldDB" id="A0AAE1U475"/>
<comment type="caution">
    <text evidence="2">The sequence shown here is derived from an EMBL/GenBank/DDBJ whole genome shotgun (WGS) entry which is preliminary data.</text>
</comment>
<feature type="region of interest" description="Disordered" evidence="1">
    <location>
        <begin position="61"/>
        <end position="81"/>
    </location>
</feature>
<organism evidence="2 3">
    <name type="scientific">Petrolisthes manimaculis</name>
    <dbReference type="NCBI Taxonomy" id="1843537"/>
    <lineage>
        <taxon>Eukaryota</taxon>
        <taxon>Metazoa</taxon>
        <taxon>Ecdysozoa</taxon>
        <taxon>Arthropoda</taxon>
        <taxon>Crustacea</taxon>
        <taxon>Multicrustacea</taxon>
        <taxon>Malacostraca</taxon>
        <taxon>Eumalacostraca</taxon>
        <taxon>Eucarida</taxon>
        <taxon>Decapoda</taxon>
        <taxon>Pleocyemata</taxon>
        <taxon>Anomura</taxon>
        <taxon>Galatheoidea</taxon>
        <taxon>Porcellanidae</taxon>
        <taxon>Petrolisthes</taxon>
    </lineage>
</organism>
<feature type="compositionally biased region" description="Pro residues" evidence="1">
    <location>
        <begin position="21"/>
        <end position="32"/>
    </location>
</feature>
<keyword evidence="3" id="KW-1185">Reference proteome</keyword>
<proteinExistence type="predicted"/>
<evidence type="ECO:0000313" key="3">
    <source>
        <dbReference type="Proteomes" id="UP001292094"/>
    </source>
</evidence>
<name>A0AAE1U475_9EUCA</name>
<feature type="compositionally biased region" description="Polar residues" evidence="1">
    <location>
        <begin position="8"/>
        <end position="18"/>
    </location>
</feature>